<evidence type="ECO:0000256" key="1">
    <source>
        <dbReference type="SAM" id="SignalP"/>
    </source>
</evidence>
<evidence type="ECO:0000313" key="2">
    <source>
        <dbReference type="EMBL" id="MCC8429863.1"/>
    </source>
</evidence>
<feature type="chain" id="PRO_5046545255" evidence="1">
    <location>
        <begin position="19"/>
        <end position="367"/>
    </location>
</feature>
<keyword evidence="1" id="KW-0732">Signal</keyword>
<accession>A0ABS8KUV1</accession>
<dbReference type="EMBL" id="JAJISD010000005">
    <property type="protein sequence ID" value="MCC8429863.1"/>
    <property type="molecule type" value="Genomic_DNA"/>
</dbReference>
<comment type="caution">
    <text evidence="2">The sequence shown here is derived from an EMBL/GenBank/DDBJ whole genome shotgun (WGS) entry which is preliminary data.</text>
</comment>
<gene>
    <name evidence="2" type="ORF">LJ725_12860</name>
</gene>
<protein>
    <submittedName>
        <fullName evidence="2">Uncharacterized protein</fullName>
    </submittedName>
</protein>
<reference evidence="2 3" key="1">
    <citation type="submission" date="2021-11" db="EMBL/GenBank/DDBJ databases">
        <authorList>
            <person name="Lee D.-H."/>
            <person name="Kim S.-B."/>
        </authorList>
    </citation>
    <scope>NUCLEOTIDE SEQUENCE [LARGE SCALE GENOMIC DNA]</scope>
    <source>
        <strain evidence="2 3">KCTC 52223</strain>
    </source>
</reference>
<evidence type="ECO:0000313" key="3">
    <source>
        <dbReference type="Proteomes" id="UP001198862"/>
    </source>
</evidence>
<proteinExistence type="predicted"/>
<dbReference type="PROSITE" id="PS51257">
    <property type="entry name" value="PROKAR_LIPOPROTEIN"/>
    <property type="match status" value="1"/>
</dbReference>
<keyword evidence="3" id="KW-1185">Reference proteome</keyword>
<sequence length="367" mass="38673">MVARRISPLILAAAVAVAAAGCSSVGPTTVARDRSDYAGAIGASWKQQTLLNIVKLRYGDFPVFLEIAQVIAGYQVQTTAAAGFSAQNYLSTSVGGPAAIGGTAGVGATYIDRPTVIYAPLTGNDFIKTLLRPIPPSAILFLLQSGYPATVVVPLAVDSINGVANESRRAAMSRAGDPEFFRLAELLTDLQRANALQIRIERSKDNAEVSIIGFPPIRTSPDIAAKIAEVRRILHLTGAGLSHQVRYGGWSGRGDEIAMTTRSMLQVMVELGVLAQVPETDVTGGRATPGPGDILFPAGERPPLLNILSGPAPPSDSYAAVQYNGRWFWISDADIRSKSMFSGVMLLFSISDVGVRTAAPVVTVPAQ</sequence>
<feature type="signal peptide" evidence="1">
    <location>
        <begin position="1"/>
        <end position="18"/>
    </location>
</feature>
<organism evidence="2 3">
    <name type="scientific">Reyranella aquatilis</name>
    <dbReference type="NCBI Taxonomy" id="2035356"/>
    <lineage>
        <taxon>Bacteria</taxon>
        <taxon>Pseudomonadati</taxon>
        <taxon>Pseudomonadota</taxon>
        <taxon>Alphaproteobacteria</taxon>
        <taxon>Hyphomicrobiales</taxon>
        <taxon>Reyranellaceae</taxon>
        <taxon>Reyranella</taxon>
    </lineage>
</organism>
<name>A0ABS8KUV1_9HYPH</name>
<dbReference type="Proteomes" id="UP001198862">
    <property type="component" value="Unassembled WGS sequence"/>
</dbReference>
<dbReference type="RefSeq" id="WP_230551062.1">
    <property type="nucleotide sequence ID" value="NZ_JAJISD010000005.1"/>
</dbReference>